<evidence type="ECO:0000256" key="5">
    <source>
        <dbReference type="ARBA" id="ARBA00022670"/>
    </source>
</evidence>
<dbReference type="GO" id="GO:0005737">
    <property type="term" value="C:cytoplasm"/>
    <property type="evidence" value="ECO:0007669"/>
    <property type="project" value="UniProtKB-SubCell"/>
</dbReference>
<dbReference type="GO" id="GO:0000423">
    <property type="term" value="P:mitophagy"/>
    <property type="evidence" value="ECO:0007669"/>
    <property type="project" value="TreeGrafter"/>
</dbReference>
<dbReference type="EMBL" id="GG671079">
    <property type="protein sequence ID" value="EER19435.1"/>
    <property type="molecule type" value="Genomic_DNA"/>
</dbReference>
<evidence type="ECO:0000256" key="8">
    <source>
        <dbReference type="ARBA" id="ARBA00022927"/>
    </source>
</evidence>
<reference evidence="14 15" key="1">
    <citation type="submission" date="2008-07" db="EMBL/GenBank/DDBJ databases">
        <authorList>
            <person name="El-Sayed N."/>
            <person name="Caler E."/>
            <person name="Inman J."/>
            <person name="Amedeo P."/>
            <person name="Hass B."/>
            <person name="Wortman J."/>
        </authorList>
    </citation>
    <scope>NUCLEOTIDE SEQUENCE [LARGE SCALE GENOMIC DNA]</scope>
    <source>
        <strain evidence="15">ATCC 50983 / TXsc</strain>
    </source>
</reference>
<evidence type="ECO:0000256" key="3">
    <source>
        <dbReference type="ARBA" id="ARBA00022448"/>
    </source>
</evidence>
<accession>C5K7A0</accession>
<dbReference type="InterPro" id="IPR038765">
    <property type="entry name" value="Papain-like_cys_pep_sf"/>
</dbReference>
<evidence type="ECO:0000256" key="10">
    <source>
        <dbReference type="ARBA" id="ARBA00029362"/>
    </source>
</evidence>
<evidence type="ECO:0000313" key="14">
    <source>
        <dbReference type="EMBL" id="EER19435.1"/>
    </source>
</evidence>
<evidence type="ECO:0000256" key="6">
    <source>
        <dbReference type="ARBA" id="ARBA00022801"/>
    </source>
</evidence>
<comment type="function">
    <text evidence="11">Cysteine protease that plays a key role in autophagy by mediating both proteolytic activation and delipidation of ATG8 family proteins.</text>
</comment>
<evidence type="ECO:0000256" key="12">
    <source>
        <dbReference type="SAM" id="MobiDB-lite"/>
    </source>
</evidence>
<dbReference type="Pfam" id="PF03416">
    <property type="entry name" value="Peptidase_C54"/>
    <property type="match status" value="2"/>
</dbReference>
<dbReference type="GO" id="GO:0015031">
    <property type="term" value="P:protein transport"/>
    <property type="evidence" value="ECO:0007669"/>
    <property type="project" value="UniProtKB-KW"/>
</dbReference>
<dbReference type="RefSeq" id="XP_002787639.1">
    <property type="nucleotide sequence ID" value="XM_002787593.1"/>
</dbReference>
<evidence type="ECO:0000256" key="2">
    <source>
        <dbReference type="ARBA" id="ARBA00010958"/>
    </source>
</evidence>
<keyword evidence="6 11" id="KW-0378">Hydrolase</keyword>
<evidence type="ECO:0000256" key="9">
    <source>
        <dbReference type="ARBA" id="ARBA00023006"/>
    </source>
</evidence>
<dbReference type="GO" id="GO:0016485">
    <property type="term" value="P:protein processing"/>
    <property type="evidence" value="ECO:0007669"/>
    <property type="project" value="TreeGrafter"/>
</dbReference>
<dbReference type="Proteomes" id="UP000007800">
    <property type="component" value="Unassembled WGS sequence"/>
</dbReference>
<evidence type="ECO:0000256" key="11">
    <source>
        <dbReference type="RuleBase" id="RU363115"/>
    </source>
</evidence>
<comment type="catalytic activity">
    <reaction evidence="10">
        <text>[protein]-C-terminal L-amino acid-glycyl-phosphatidylethanolamide + H2O = [protein]-C-terminal L-amino acid-glycine + a 1,2-diacyl-sn-glycero-3-phosphoethanolamine</text>
        <dbReference type="Rhea" id="RHEA:67548"/>
        <dbReference type="Rhea" id="RHEA-COMP:17323"/>
        <dbReference type="Rhea" id="RHEA-COMP:17324"/>
        <dbReference type="ChEBI" id="CHEBI:15377"/>
        <dbReference type="ChEBI" id="CHEBI:64612"/>
        <dbReference type="ChEBI" id="CHEBI:172940"/>
        <dbReference type="ChEBI" id="CHEBI:172941"/>
    </reaction>
    <physiologicalReaction direction="left-to-right" evidence="10">
        <dbReference type="Rhea" id="RHEA:67549"/>
    </physiologicalReaction>
</comment>
<feature type="domain" description="Peptidase C54 catalytic" evidence="13">
    <location>
        <begin position="62"/>
        <end position="219"/>
    </location>
</feature>
<dbReference type="GO" id="GO:0000045">
    <property type="term" value="P:autophagosome assembly"/>
    <property type="evidence" value="ECO:0007669"/>
    <property type="project" value="TreeGrafter"/>
</dbReference>
<evidence type="ECO:0000313" key="15">
    <source>
        <dbReference type="Proteomes" id="UP000007800"/>
    </source>
</evidence>
<organism evidence="15">
    <name type="scientific">Perkinsus marinus (strain ATCC 50983 / TXsc)</name>
    <dbReference type="NCBI Taxonomy" id="423536"/>
    <lineage>
        <taxon>Eukaryota</taxon>
        <taxon>Sar</taxon>
        <taxon>Alveolata</taxon>
        <taxon>Perkinsozoa</taxon>
        <taxon>Perkinsea</taxon>
        <taxon>Perkinsida</taxon>
        <taxon>Perkinsidae</taxon>
        <taxon>Perkinsus</taxon>
    </lineage>
</organism>
<dbReference type="PANTHER" id="PTHR22624:SF49">
    <property type="entry name" value="CYSTEINE PROTEASE"/>
    <property type="match status" value="1"/>
</dbReference>
<dbReference type="PANTHER" id="PTHR22624">
    <property type="entry name" value="CYSTEINE PROTEASE ATG4"/>
    <property type="match status" value="1"/>
</dbReference>
<keyword evidence="5 11" id="KW-0645">Protease</keyword>
<proteinExistence type="inferred from homology"/>
<keyword evidence="15" id="KW-1185">Reference proteome</keyword>
<dbReference type="InParanoid" id="C5K7A0"/>
<keyword evidence="3" id="KW-0813">Transport</keyword>
<keyword evidence="8 11" id="KW-0653">Protein transport</keyword>
<dbReference type="AlphaFoldDB" id="C5K7A0"/>
<feature type="domain" description="Peptidase C54 catalytic" evidence="13">
    <location>
        <begin position="220"/>
        <end position="278"/>
    </location>
</feature>
<keyword evidence="4 11" id="KW-0963">Cytoplasm</keyword>
<dbReference type="GO" id="GO:0035973">
    <property type="term" value="P:aggrephagy"/>
    <property type="evidence" value="ECO:0007669"/>
    <property type="project" value="TreeGrafter"/>
</dbReference>
<evidence type="ECO:0000256" key="4">
    <source>
        <dbReference type="ARBA" id="ARBA00022490"/>
    </source>
</evidence>
<dbReference type="GO" id="GO:0034727">
    <property type="term" value="P:piecemeal microautophagy of the nucleus"/>
    <property type="evidence" value="ECO:0007669"/>
    <property type="project" value="TreeGrafter"/>
</dbReference>
<dbReference type="GeneID" id="9039696"/>
<gene>
    <name evidence="14" type="ORF">Pmar_PMAR012415</name>
</gene>
<feature type="compositionally biased region" description="Acidic residues" evidence="12">
    <location>
        <begin position="318"/>
        <end position="341"/>
    </location>
</feature>
<evidence type="ECO:0000259" key="13">
    <source>
        <dbReference type="Pfam" id="PF03416"/>
    </source>
</evidence>
<name>C5K7A0_PERM5</name>
<comment type="similarity">
    <text evidence="2 11">Belongs to the peptidase C54 family.</text>
</comment>
<protein>
    <recommendedName>
        <fullName evidence="11">Cysteine protease</fullName>
        <ecNumber evidence="11">3.4.22.-</ecNumber>
    </recommendedName>
</protein>
<sequence length="341" mass="37848">MAFENFAPTLARIFHSLQTWLMPFKLPLNEDVHMLGRTYPPPVVDAKCSTAPPPEDSPLYRAYVDIILFTYRCAFEPIEGCVGPTSVSDKGWGCAIRATQMLLAQAVKMAGKDADDSVVLSLFLDSPQAPLSLHRMVKMGQEVLAKRPGTWFGPTSGGMVASRLVKAAHEEDEAARRAARVPFQCVAFDDGVLYKDQVEPLLLEEQGSLPVLVLLCVRLLYYLDPHLATQPALTDAKRIQEGTFIHQLKPHSLGWSRLNSSMCFGFMLRNRAELDDFTTWIRQGNGLDEEELTSGSERWLFEVLDKTPAYARPGGGGDAEDFSDPLDYSDGEDDDDDDALM</sequence>
<evidence type="ECO:0000256" key="7">
    <source>
        <dbReference type="ARBA" id="ARBA00022807"/>
    </source>
</evidence>
<dbReference type="GO" id="GO:0004197">
    <property type="term" value="F:cysteine-type endopeptidase activity"/>
    <property type="evidence" value="ECO:0007669"/>
    <property type="project" value="TreeGrafter"/>
</dbReference>
<dbReference type="SUPFAM" id="SSF54001">
    <property type="entry name" value="Cysteine proteinases"/>
    <property type="match status" value="1"/>
</dbReference>
<dbReference type="EC" id="3.4.22.-" evidence="11"/>
<feature type="region of interest" description="Disordered" evidence="12">
    <location>
        <begin position="311"/>
        <end position="341"/>
    </location>
</feature>
<evidence type="ECO:0000256" key="1">
    <source>
        <dbReference type="ARBA" id="ARBA00004496"/>
    </source>
</evidence>
<dbReference type="OrthoDB" id="2960936at2759"/>
<keyword evidence="9 11" id="KW-0072">Autophagy</keyword>
<dbReference type="GO" id="GO:0019786">
    <property type="term" value="F:protein-phosphatidylethanolamide deconjugating activity"/>
    <property type="evidence" value="ECO:0007669"/>
    <property type="project" value="InterPro"/>
</dbReference>
<dbReference type="InterPro" id="IPR005078">
    <property type="entry name" value="Peptidase_C54"/>
</dbReference>
<keyword evidence="7" id="KW-0788">Thiol protease</keyword>
<dbReference type="InterPro" id="IPR046792">
    <property type="entry name" value="Peptidase_C54_cat"/>
</dbReference>
<comment type="subcellular location">
    <subcellularLocation>
        <location evidence="1 11">Cytoplasm</location>
    </subcellularLocation>
</comment>